<dbReference type="Proteomes" id="UP000027138">
    <property type="component" value="Unassembled WGS sequence"/>
</dbReference>
<reference evidence="8 9" key="1">
    <citation type="journal article" date="2014" name="PLoS ONE">
        <title>Global Analysis of Gene Expression Profiles in Physic Nut (Jatropha curcas L.) Seedlings Exposed to Salt Stress.</title>
        <authorList>
            <person name="Zhang L."/>
            <person name="Zhang C."/>
            <person name="Wu P."/>
            <person name="Chen Y."/>
            <person name="Li M."/>
            <person name="Jiang H."/>
            <person name="Wu G."/>
        </authorList>
    </citation>
    <scope>NUCLEOTIDE SEQUENCE [LARGE SCALE GENOMIC DNA]</scope>
    <source>
        <strain evidence="9">cv. GZQX0401</strain>
        <tissue evidence="8">Young leaves</tissue>
    </source>
</reference>
<keyword evidence="6" id="KW-1133">Transmembrane helix</keyword>
<dbReference type="GO" id="GO:0005886">
    <property type="term" value="C:plasma membrane"/>
    <property type="evidence" value="ECO:0007669"/>
    <property type="project" value="TreeGrafter"/>
</dbReference>
<dbReference type="InterPro" id="IPR039391">
    <property type="entry name" value="Phytocyanin-like"/>
</dbReference>
<dbReference type="GO" id="GO:0009055">
    <property type="term" value="F:electron transfer activity"/>
    <property type="evidence" value="ECO:0007669"/>
    <property type="project" value="InterPro"/>
</dbReference>
<dbReference type="PROSITE" id="PS51485">
    <property type="entry name" value="PHYTOCYANIN"/>
    <property type="match status" value="1"/>
</dbReference>
<dbReference type="InterPro" id="IPR008972">
    <property type="entry name" value="Cupredoxin"/>
</dbReference>
<dbReference type="FunFam" id="2.60.40.420:FF:000018">
    <property type="entry name" value="Lamin-like protein"/>
    <property type="match status" value="1"/>
</dbReference>
<keyword evidence="6" id="KW-0812">Transmembrane</keyword>
<name>A0A067JTA1_JATCU</name>
<dbReference type="KEGG" id="jcu:105644109"/>
<feature type="transmembrane region" description="Helical" evidence="6">
    <location>
        <begin position="144"/>
        <end position="163"/>
    </location>
</feature>
<dbReference type="InterPro" id="IPR003245">
    <property type="entry name" value="Phytocyanin_dom"/>
</dbReference>
<dbReference type="AlphaFoldDB" id="A0A067JTA1"/>
<evidence type="ECO:0000256" key="1">
    <source>
        <dbReference type="ARBA" id="ARBA00022729"/>
    </source>
</evidence>
<dbReference type="PANTHER" id="PTHR33021:SF516">
    <property type="entry name" value="PHYTOCYANIN DOMAIN-CONTAINING PROTEIN"/>
    <property type="match status" value="1"/>
</dbReference>
<evidence type="ECO:0000313" key="8">
    <source>
        <dbReference type="EMBL" id="KDP27191.1"/>
    </source>
</evidence>
<evidence type="ECO:0000256" key="3">
    <source>
        <dbReference type="ARBA" id="ARBA00023180"/>
    </source>
</evidence>
<accession>A0A067JTA1</accession>
<sequence>MESSVKKKIARLVIVVAVMMILKGADCELIKIGKSGWIPNYNYTEWLSQNPEQFHVGDWLYFVYDINSFNVLEVNETSYKSCNEQGFLRNYTRGGRDVVELKEARPYYFLSGGGYCWNGMKVAILVQQLPAVPGPAPSKNGSPLPTTAGSFILIMSIAFYLTLAI</sequence>
<keyword evidence="2" id="KW-1015">Disulfide bond</keyword>
<keyword evidence="6" id="KW-0472">Membrane</keyword>
<dbReference type="Gene3D" id="2.60.40.420">
    <property type="entry name" value="Cupredoxins - blue copper proteins"/>
    <property type="match status" value="1"/>
</dbReference>
<dbReference type="PANTHER" id="PTHR33021">
    <property type="entry name" value="BLUE COPPER PROTEIN"/>
    <property type="match status" value="1"/>
</dbReference>
<evidence type="ECO:0000256" key="5">
    <source>
        <dbReference type="ARBA" id="ARBA00037626"/>
    </source>
</evidence>
<keyword evidence="3" id="KW-0325">Glycoprotein</keyword>
<evidence type="ECO:0000256" key="6">
    <source>
        <dbReference type="SAM" id="Phobius"/>
    </source>
</evidence>
<evidence type="ECO:0000256" key="2">
    <source>
        <dbReference type="ARBA" id="ARBA00023157"/>
    </source>
</evidence>
<dbReference type="STRING" id="180498.A0A067JTA1"/>
<comment type="similarity">
    <text evidence="4">Belongs to the early nodulin-like (ENODL) family.</text>
</comment>
<comment type="function">
    <text evidence="5">May act as a carbohydrate transporter.</text>
</comment>
<evidence type="ECO:0000256" key="4">
    <source>
        <dbReference type="ARBA" id="ARBA00035011"/>
    </source>
</evidence>
<keyword evidence="9" id="KW-1185">Reference proteome</keyword>
<organism evidence="8 9">
    <name type="scientific">Jatropha curcas</name>
    <name type="common">Barbados nut</name>
    <dbReference type="NCBI Taxonomy" id="180498"/>
    <lineage>
        <taxon>Eukaryota</taxon>
        <taxon>Viridiplantae</taxon>
        <taxon>Streptophyta</taxon>
        <taxon>Embryophyta</taxon>
        <taxon>Tracheophyta</taxon>
        <taxon>Spermatophyta</taxon>
        <taxon>Magnoliopsida</taxon>
        <taxon>eudicotyledons</taxon>
        <taxon>Gunneridae</taxon>
        <taxon>Pentapetalae</taxon>
        <taxon>rosids</taxon>
        <taxon>fabids</taxon>
        <taxon>Malpighiales</taxon>
        <taxon>Euphorbiaceae</taxon>
        <taxon>Crotonoideae</taxon>
        <taxon>Jatropheae</taxon>
        <taxon>Jatropha</taxon>
    </lineage>
</organism>
<dbReference type="EMBL" id="KK914862">
    <property type="protein sequence ID" value="KDP27191.1"/>
    <property type="molecule type" value="Genomic_DNA"/>
</dbReference>
<keyword evidence="1" id="KW-0732">Signal</keyword>
<dbReference type="SUPFAM" id="SSF49503">
    <property type="entry name" value="Cupredoxins"/>
    <property type="match status" value="1"/>
</dbReference>
<gene>
    <name evidence="8" type="ORF">JCGZ_19890</name>
</gene>
<proteinExistence type="inferred from homology"/>
<evidence type="ECO:0000313" key="9">
    <source>
        <dbReference type="Proteomes" id="UP000027138"/>
    </source>
</evidence>
<feature type="domain" description="Phytocyanin" evidence="7">
    <location>
        <begin position="28"/>
        <end position="128"/>
    </location>
</feature>
<dbReference type="Pfam" id="PF02298">
    <property type="entry name" value="Cu_bind_like"/>
    <property type="match status" value="1"/>
</dbReference>
<protein>
    <recommendedName>
        <fullName evidence="7">Phytocyanin domain-containing protein</fullName>
    </recommendedName>
</protein>
<dbReference type="OrthoDB" id="676939at2759"/>
<evidence type="ECO:0000259" key="7">
    <source>
        <dbReference type="PROSITE" id="PS51485"/>
    </source>
</evidence>